<protein>
    <submittedName>
        <fullName evidence="2">Na+-driven multidrug efflux pump</fullName>
    </submittedName>
</protein>
<feature type="transmembrane region" description="Helical" evidence="1">
    <location>
        <begin position="43"/>
        <end position="62"/>
    </location>
</feature>
<keyword evidence="1" id="KW-1133">Transmembrane helix</keyword>
<keyword evidence="3" id="KW-1185">Reference proteome</keyword>
<dbReference type="EMBL" id="JAVDWO010000002">
    <property type="protein sequence ID" value="MDR7192020.1"/>
    <property type="molecule type" value="Genomic_DNA"/>
</dbReference>
<feature type="transmembrane region" description="Helical" evidence="1">
    <location>
        <begin position="109"/>
        <end position="131"/>
    </location>
</feature>
<evidence type="ECO:0000256" key="1">
    <source>
        <dbReference type="SAM" id="Phobius"/>
    </source>
</evidence>
<evidence type="ECO:0000313" key="2">
    <source>
        <dbReference type="EMBL" id="MDR7192020.1"/>
    </source>
</evidence>
<keyword evidence="1" id="KW-0472">Membrane</keyword>
<name>A0ABU1XUW9_9GAMM</name>
<accession>A0ABU1XUW9</accession>
<organism evidence="2 3">
    <name type="scientific">Luteimonas terrae</name>
    <dbReference type="NCBI Taxonomy" id="1530191"/>
    <lineage>
        <taxon>Bacteria</taxon>
        <taxon>Pseudomonadati</taxon>
        <taxon>Pseudomonadota</taxon>
        <taxon>Gammaproteobacteria</taxon>
        <taxon>Lysobacterales</taxon>
        <taxon>Lysobacteraceae</taxon>
        <taxon>Luteimonas</taxon>
    </lineage>
</organism>
<gene>
    <name evidence="2" type="ORF">J2W68_000728</name>
</gene>
<sequence length="148" mass="15934">MKSAFHAAFGAVALLCIATFWLSTVMAELFTSYQEIAVVKVTILRGMWILIPCMIITAASGFSLASGRPGRLVDSKKRRTRIAAANGLLVLLPCAIVLARLVEAGRTDALFYSIQALELIAGAANLTLLGLNMRDGLRLTGRLSKRAR</sequence>
<comment type="caution">
    <text evidence="2">The sequence shown here is derived from an EMBL/GenBank/DDBJ whole genome shotgun (WGS) entry which is preliminary data.</text>
</comment>
<dbReference type="RefSeq" id="WP_310232859.1">
    <property type="nucleotide sequence ID" value="NZ_JAVDWO010000002.1"/>
</dbReference>
<proteinExistence type="predicted"/>
<evidence type="ECO:0000313" key="3">
    <source>
        <dbReference type="Proteomes" id="UP001256588"/>
    </source>
</evidence>
<dbReference type="Proteomes" id="UP001256588">
    <property type="component" value="Unassembled WGS sequence"/>
</dbReference>
<keyword evidence="1" id="KW-0812">Transmembrane</keyword>
<feature type="transmembrane region" description="Helical" evidence="1">
    <location>
        <begin position="83"/>
        <end position="103"/>
    </location>
</feature>
<reference evidence="2 3" key="1">
    <citation type="submission" date="2023-07" db="EMBL/GenBank/DDBJ databases">
        <title>Sorghum-associated microbial communities from plants grown in Nebraska, USA.</title>
        <authorList>
            <person name="Schachtman D."/>
        </authorList>
    </citation>
    <scope>NUCLEOTIDE SEQUENCE [LARGE SCALE GENOMIC DNA]</scope>
    <source>
        <strain evidence="2 3">4099</strain>
    </source>
</reference>